<feature type="region of interest" description="Disordered" evidence="1">
    <location>
        <begin position="1"/>
        <end position="153"/>
    </location>
</feature>
<dbReference type="EMBL" id="KZ678141">
    <property type="protein sequence ID" value="PSN62533.1"/>
    <property type="molecule type" value="Genomic_DNA"/>
</dbReference>
<dbReference type="AlphaFoldDB" id="A0A2T2NAT9"/>
<proteinExistence type="predicted"/>
<evidence type="ECO:0000313" key="2">
    <source>
        <dbReference type="EMBL" id="PSN62533.1"/>
    </source>
</evidence>
<feature type="compositionally biased region" description="Polar residues" evidence="1">
    <location>
        <begin position="49"/>
        <end position="73"/>
    </location>
</feature>
<evidence type="ECO:0000313" key="3">
    <source>
        <dbReference type="Proteomes" id="UP000240883"/>
    </source>
</evidence>
<dbReference type="OrthoDB" id="5366256at2759"/>
<reference evidence="2 3" key="1">
    <citation type="journal article" date="2018" name="Front. Microbiol.">
        <title>Genome-Wide Analysis of Corynespora cassiicola Leaf Fall Disease Putative Effectors.</title>
        <authorList>
            <person name="Lopez D."/>
            <person name="Ribeiro S."/>
            <person name="Label P."/>
            <person name="Fumanal B."/>
            <person name="Venisse J.S."/>
            <person name="Kohler A."/>
            <person name="de Oliveira R.R."/>
            <person name="Labutti K."/>
            <person name="Lipzen A."/>
            <person name="Lail K."/>
            <person name="Bauer D."/>
            <person name="Ohm R.A."/>
            <person name="Barry K.W."/>
            <person name="Spatafora J."/>
            <person name="Grigoriev I.V."/>
            <person name="Martin F.M."/>
            <person name="Pujade-Renaud V."/>
        </authorList>
    </citation>
    <scope>NUCLEOTIDE SEQUENCE [LARGE SCALE GENOMIC DNA]</scope>
    <source>
        <strain evidence="2 3">Philippines</strain>
    </source>
</reference>
<feature type="compositionally biased region" description="Polar residues" evidence="1">
    <location>
        <begin position="1"/>
        <end position="18"/>
    </location>
</feature>
<name>A0A2T2NAT9_CORCC</name>
<evidence type="ECO:0000256" key="1">
    <source>
        <dbReference type="SAM" id="MobiDB-lite"/>
    </source>
</evidence>
<feature type="compositionally biased region" description="Low complexity" evidence="1">
    <location>
        <begin position="136"/>
        <end position="151"/>
    </location>
</feature>
<accession>A0A2T2NAT9</accession>
<sequence length="201" mass="21965">MTPRSPKQQPHPKSSTISRRLRNRADQSLSVQPAELPHLRGIRSHRAATLSSTNRHPSVNYPTEDTPTATTPWESLDSLDAFTRSSNTSHPQNPASGLLLSQPFHLPPYHSPQGSHSELVPISDPDPDIFKVQTTSGSDLLPSPLPSLSGSQTAGDFELRLSAEPNPSHDPSFELQDMRYSLAPLRTGNSIADLATARWVL</sequence>
<dbReference type="Proteomes" id="UP000240883">
    <property type="component" value="Unassembled WGS sequence"/>
</dbReference>
<feature type="compositionally biased region" description="Polar residues" evidence="1">
    <location>
        <begin position="83"/>
        <end position="95"/>
    </location>
</feature>
<protein>
    <submittedName>
        <fullName evidence="2">Uncharacterized protein</fullName>
    </submittedName>
</protein>
<gene>
    <name evidence="2" type="ORF">BS50DRAFT_577438</name>
</gene>
<organism evidence="2 3">
    <name type="scientific">Corynespora cassiicola Philippines</name>
    <dbReference type="NCBI Taxonomy" id="1448308"/>
    <lineage>
        <taxon>Eukaryota</taxon>
        <taxon>Fungi</taxon>
        <taxon>Dikarya</taxon>
        <taxon>Ascomycota</taxon>
        <taxon>Pezizomycotina</taxon>
        <taxon>Dothideomycetes</taxon>
        <taxon>Pleosporomycetidae</taxon>
        <taxon>Pleosporales</taxon>
        <taxon>Corynesporascaceae</taxon>
        <taxon>Corynespora</taxon>
    </lineage>
</organism>
<keyword evidence="3" id="KW-1185">Reference proteome</keyword>